<feature type="binding site" evidence="3">
    <location>
        <position position="406"/>
    </location>
    <ligand>
        <name>CoA</name>
        <dbReference type="ChEBI" id="CHEBI:57287"/>
    </ligand>
</feature>
<dbReference type="PANTHER" id="PTHR43609:SF1">
    <property type="entry name" value="ACETYL-COA HYDROLASE"/>
    <property type="match status" value="1"/>
</dbReference>
<feature type="binding site" evidence="3">
    <location>
        <begin position="267"/>
        <end position="271"/>
    </location>
    <ligand>
        <name>CoA</name>
        <dbReference type="ChEBI" id="CHEBI:57287"/>
    </ligand>
</feature>
<feature type="domain" description="Acetyl-CoA hydrolase/transferase C-terminal" evidence="5">
    <location>
        <begin position="333"/>
        <end position="466"/>
    </location>
</feature>
<reference evidence="6 7" key="1">
    <citation type="journal article" date="2015" name="Genome Announc.">
        <title>Complete Genome Sequence of the Type Strain Corynebacterium mustelae DSM 45274, Isolated from Various Tissues of a Male Ferret with Lethal Sepsis.</title>
        <authorList>
            <person name="Ruckert C."/>
            <person name="Eimer J."/>
            <person name="Winkler A."/>
            <person name="Tauch A."/>
        </authorList>
    </citation>
    <scope>NUCLEOTIDE SEQUENCE [LARGE SCALE GENOMIC DNA]</scope>
    <source>
        <strain evidence="6 7">DSM 45274</strain>
    </source>
</reference>
<dbReference type="Pfam" id="PF02550">
    <property type="entry name" value="AcetylCoA_hydro"/>
    <property type="match status" value="1"/>
</dbReference>
<dbReference type="GO" id="GO:0006083">
    <property type="term" value="P:acetate metabolic process"/>
    <property type="evidence" value="ECO:0007669"/>
    <property type="project" value="InterPro"/>
</dbReference>
<accession>A0A0G3H0D5</accession>
<keyword evidence="7" id="KW-1185">Reference proteome</keyword>
<dbReference type="Proteomes" id="UP000035199">
    <property type="component" value="Chromosome"/>
</dbReference>
<dbReference type="GO" id="GO:0006084">
    <property type="term" value="P:acetyl-CoA metabolic process"/>
    <property type="evidence" value="ECO:0007669"/>
    <property type="project" value="InterPro"/>
</dbReference>
<dbReference type="Gene3D" id="3.30.750.70">
    <property type="entry name" value="4-hydroxybutyrate coenzyme like domains"/>
    <property type="match status" value="1"/>
</dbReference>
<evidence type="ECO:0000256" key="3">
    <source>
        <dbReference type="PIRSR" id="PIRSR617821-2"/>
    </source>
</evidence>
<dbReference type="OrthoDB" id="9801795at2"/>
<dbReference type="Gene3D" id="3.40.1080.20">
    <property type="entry name" value="Acetyl-CoA hydrolase/transferase C-terminal domain"/>
    <property type="match status" value="1"/>
</dbReference>
<keyword evidence="6" id="KW-0808">Transferase</keyword>
<dbReference type="Pfam" id="PF13336">
    <property type="entry name" value="AcetylCoA_hyd_C"/>
    <property type="match status" value="1"/>
</dbReference>
<dbReference type="Gene3D" id="3.40.1080.10">
    <property type="entry name" value="Glutaconate Coenzyme A-transferase"/>
    <property type="match status" value="1"/>
</dbReference>
<evidence type="ECO:0000259" key="4">
    <source>
        <dbReference type="Pfam" id="PF02550"/>
    </source>
</evidence>
<feature type="binding site" evidence="3">
    <location>
        <position position="382"/>
    </location>
    <ligand>
        <name>CoA</name>
        <dbReference type="ChEBI" id="CHEBI:57287"/>
    </ligand>
</feature>
<dbReference type="KEGG" id="cmv:CMUST_12890"/>
<dbReference type="AlphaFoldDB" id="A0A0G3H0D5"/>
<dbReference type="FunFam" id="3.40.1080.20:FF:000001">
    <property type="entry name" value="Acetyl-CoA hydrolase Ach1"/>
    <property type="match status" value="1"/>
</dbReference>
<evidence type="ECO:0000256" key="1">
    <source>
        <dbReference type="ARBA" id="ARBA00009632"/>
    </source>
</evidence>
<name>A0A0G3H0D5_9CORY</name>
<dbReference type="GO" id="GO:0008775">
    <property type="term" value="F:acetate CoA-transferase activity"/>
    <property type="evidence" value="ECO:0007669"/>
    <property type="project" value="InterPro"/>
</dbReference>
<sequence length="505" mass="55407">MSERIANAKLAGKVMSAEEAAQFVNHGDKVGISGFTGAGYPKALPTAIAERAKEAHDRGDEFMIDLFTGASTAPDCDGVLAEADAIRFRTPYQSDPILRSKINEGISLYADYHLSESGLYVEQGFFGQMNVAIVEAVRITEEGHIVPSSSVGNNVEYLDAAEKIIIEVNSWQSRELEGMADIYRINSLPNRQPIPITEPGQRIGTTYIDIDVDKVVAVVETDLPDRNAPFKPIDDQSKQIAGHFLDFLEGEVAAGRLTYDGYIMQSGVGNVPNAVMAGLLDSKFENIRAYTEVIQDGMVDLIDAGKMTIASATSFSLSPEYAERMNNEASKYSKQIILRPQQISNHPEVVRRLGLICTNGLIEADIYGNVNSTNVIGSRIMNGVGGSADFTRNGYISSFITPSDAKNGDISAIVPFVSHVDHTEQDVKVIITEYGYADLRGLAPRERVKKIIALAHPDYRPLLEEYYERAEALAKERKTLQTPHDLATAFSFHQRFAETGSMKIK</sequence>
<dbReference type="PATRIC" id="fig|571915.4.peg.2760"/>
<feature type="active site" description="5-glutamyl coenzyme A thioester intermediate" evidence="2">
    <location>
        <position position="292"/>
    </location>
</feature>
<dbReference type="PANTHER" id="PTHR43609">
    <property type="entry name" value="ACETYL-COA HYDROLASE"/>
    <property type="match status" value="1"/>
</dbReference>
<dbReference type="NCBIfam" id="TIGR03458">
    <property type="entry name" value="YgfH_subfam"/>
    <property type="match status" value="1"/>
</dbReference>
<dbReference type="InterPro" id="IPR003702">
    <property type="entry name" value="ActCoA_hydro_N"/>
</dbReference>
<feature type="binding site" evidence="3">
    <location>
        <position position="362"/>
    </location>
    <ligand>
        <name>CoA</name>
        <dbReference type="ChEBI" id="CHEBI:57287"/>
    </ligand>
</feature>
<dbReference type="InterPro" id="IPR046433">
    <property type="entry name" value="ActCoA_hydro"/>
</dbReference>
<dbReference type="InterPro" id="IPR037171">
    <property type="entry name" value="NagB/RpiA_transferase-like"/>
</dbReference>
<dbReference type="InterPro" id="IPR026888">
    <property type="entry name" value="AcetylCoA_hyd_C"/>
</dbReference>
<dbReference type="EMBL" id="CP011542">
    <property type="protein sequence ID" value="AKK06874.1"/>
    <property type="molecule type" value="Genomic_DNA"/>
</dbReference>
<gene>
    <name evidence="6" type="primary">cat1</name>
    <name evidence="6" type="ORF">CMUST_12890</name>
</gene>
<proteinExistence type="inferred from homology"/>
<dbReference type="STRING" id="571915.CMUST_12890"/>
<organism evidence="6 7">
    <name type="scientific">Corynebacterium mustelae</name>
    <dbReference type="NCBI Taxonomy" id="571915"/>
    <lineage>
        <taxon>Bacteria</taxon>
        <taxon>Bacillati</taxon>
        <taxon>Actinomycetota</taxon>
        <taxon>Actinomycetes</taxon>
        <taxon>Mycobacteriales</taxon>
        <taxon>Corynebacteriaceae</taxon>
        <taxon>Corynebacterium</taxon>
    </lineage>
</organism>
<evidence type="ECO:0000313" key="7">
    <source>
        <dbReference type="Proteomes" id="UP000035199"/>
    </source>
</evidence>
<protein>
    <submittedName>
        <fullName evidence="6">Succinate CoA transferase</fullName>
        <ecNumber evidence="6">2.8.3.18</ecNumber>
    </submittedName>
</protein>
<dbReference type="InterPro" id="IPR017821">
    <property type="entry name" value="Succinate_CoA_transferase"/>
</dbReference>
<dbReference type="GO" id="GO:0003986">
    <property type="term" value="F:acetyl-CoA hydrolase activity"/>
    <property type="evidence" value="ECO:0007669"/>
    <property type="project" value="TreeGrafter"/>
</dbReference>
<dbReference type="EC" id="2.8.3.18" evidence="6"/>
<evidence type="ECO:0000313" key="6">
    <source>
        <dbReference type="EMBL" id="AKK06874.1"/>
    </source>
</evidence>
<dbReference type="RefSeq" id="WP_047262815.1">
    <property type="nucleotide sequence ID" value="NZ_CP011542.1"/>
</dbReference>
<dbReference type="SUPFAM" id="SSF100950">
    <property type="entry name" value="NagB/RpiA/CoA transferase-like"/>
    <property type="match status" value="2"/>
</dbReference>
<comment type="similarity">
    <text evidence="1">Belongs to the acetyl-CoA hydrolase/transferase family.</text>
</comment>
<feature type="domain" description="Acetyl-CoA hydrolase/transferase N-terminal" evidence="4">
    <location>
        <begin position="9"/>
        <end position="220"/>
    </location>
</feature>
<evidence type="ECO:0000256" key="2">
    <source>
        <dbReference type="PIRSR" id="PIRSR617821-1"/>
    </source>
</evidence>
<reference evidence="7" key="2">
    <citation type="submission" date="2015-05" db="EMBL/GenBank/DDBJ databases">
        <title>Complete genome sequence of Corynebacterium mustelae DSM 45274, isolated from various tissues of a male ferret with lethal sepsis.</title>
        <authorList>
            <person name="Ruckert C."/>
            <person name="Albersmeier A."/>
            <person name="Winkler A."/>
            <person name="Tauch A."/>
        </authorList>
    </citation>
    <scope>NUCLEOTIDE SEQUENCE [LARGE SCALE GENOMIC DNA]</scope>
    <source>
        <strain evidence="7">DSM 45274</strain>
    </source>
</reference>
<evidence type="ECO:0000259" key="5">
    <source>
        <dbReference type="Pfam" id="PF13336"/>
    </source>
</evidence>
<feature type="binding site" evidence="3">
    <location>
        <position position="386"/>
    </location>
    <ligand>
        <name>CoA</name>
        <dbReference type="ChEBI" id="CHEBI:57287"/>
    </ligand>
</feature>
<dbReference type="InterPro" id="IPR038460">
    <property type="entry name" value="AcetylCoA_hyd_C_sf"/>
</dbReference>